<accession>A0A5A7Q5X0</accession>
<dbReference type="PRINTS" id="PR00929">
    <property type="entry name" value="ATHOOK"/>
</dbReference>
<name>A0A5A7Q5X0_STRAF</name>
<dbReference type="AlphaFoldDB" id="A0A5A7Q5X0"/>
<keyword evidence="2" id="KW-1133">Transmembrane helix</keyword>
<dbReference type="InterPro" id="IPR017956">
    <property type="entry name" value="AT_hook_DNA-bd_motif"/>
</dbReference>
<dbReference type="Proteomes" id="UP000325081">
    <property type="component" value="Unassembled WGS sequence"/>
</dbReference>
<dbReference type="EMBL" id="BKCP01005849">
    <property type="protein sequence ID" value="GER40348.1"/>
    <property type="molecule type" value="Genomic_DNA"/>
</dbReference>
<feature type="transmembrane region" description="Helical" evidence="2">
    <location>
        <begin position="15"/>
        <end position="38"/>
    </location>
</feature>
<keyword evidence="2" id="KW-0472">Membrane</keyword>
<evidence type="ECO:0000256" key="2">
    <source>
        <dbReference type="SAM" id="Phobius"/>
    </source>
</evidence>
<organism evidence="3 4">
    <name type="scientific">Striga asiatica</name>
    <name type="common">Asiatic witchweed</name>
    <name type="synonym">Buchnera asiatica</name>
    <dbReference type="NCBI Taxonomy" id="4170"/>
    <lineage>
        <taxon>Eukaryota</taxon>
        <taxon>Viridiplantae</taxon>
        <taxon>Streptophyta</taxon>
        <taxon>Embryophyta</taxon>
        <taxon>Tracheophyta</taxon>
        <taxon>Spermatophyta</taxon>
        <taxon>Magnoliopsida</taxon>
        <taxon>eudicotyledons</taxon>
        <taxon>Gunneridae</taxon>
        <taxon>Pentapetalae</taxon>
        <taxon>asterids</taxon>
        <taxon>lamiids</taxon>
        <taxon>Lamiales</taxon>
        <taxon>Orobanchaceae</taxon>
        <taxon>Buchnereae</taxon>
        <taxon>Striga</taxon>
    </lineage>
</organism>
<evidence type="ECO:0000313" key="3">
    <source>
        <dbReference type="EMBL" id="GER40348.1"/>
    </source>
</evidence>
<dbReference type="GO" id="GO:0003677">
    <property type="term" value="F:DNA binding"/>
    <property type="evidence" value="ECO:0007669"/>
    <property type="project" value="InterPro"/>
</dbReference>
<evidence type="ECO:0000256" key="1">
    <source>
        <dbReference type="SAM" id="MobiDB-lite"/>
    </source>
</evidence>
<keyword evidence="4" id="KW-1185">Reference proteome</keyword>
<protein>
    <submittedName>
        <fullName evidence="3">General transcription factor 3C polypeptide 2</fullName>
    </submittedName>
</protein>
<dbReference type="Pfam" id="PF02178">
    <property type="entry name" value="AT_hook"/>
    <property type="match status" value="3"/>
</dbReference>
<comment type="caution">
    <text evidence="3">The sequence shown here is derived from an EMBL/GenBank/DDBJ whole genome shotgun (WGS) entry which is preliminary data.</text>
</comment>
<dbReference type="SMART" id="SM00384">
    <property type="entry name" value="AT_hook"/>
    <property type="match status" value="3"/>
</dbReference>
<evidence type="ECO:0000313" key="4">
    <source>
        <dbReference type="Proteomes" id="UP000325081"/>
    </source>
</evidence>
<feature type="region of interest" description="Disordered" evidence="1">
    <location>
        <begin position="224"/>
        <end position="248"/>
    </location>
</feature>
<proteinExistence type="predicted"/>
<reference evidence="4" key="1">
    <citation type="journal article" date="2019" name="Curr. Biol.">
        <title>Genome Sequence of Striga asiatica Provides Insight into the Evolution of Plant Parasitism.</title>
        <authorList>
            <person name="Yoshida S."/>
            <person name="Kim S."/>
            <person name="Wafula E.K."/>
            <person name="Tanskanen J."/>
            <person name="Kim Y.M."/>
            <person name="Honaas L."/>
            <person name="Yang Z."/>
            <person name="Spallek T."/>
            <person name="Conn C.E."/>
            <person name="Ichihashi Y."/>
            <person name="Cheong K."/>
            <person name="Cui S."/>
            <person name="Der J.P."/>
            <person name="Gundlach H."/>
            <person name="Jiao Y."/>
            <person name="Hori C."/>
            <person name="Ishida J.K."/>
            <person name="Kasahara H."/>
            <person name="Kiba T."/>
            <person name="Kim M.S."/>
            <person name="Koo N."/>
            <person name="Laohavisit A."/>
            <person name="Lee Y.H."/>
            <person name="Lumba S."/>
            <person name="McCourt P."/>
            <person name="Mortimer J.C."/>
            <person name="Mutuku J.M."/>
            <person name="Nomura T."/>
            <person name="Sasaki-Sekimoto Y."/>
            <person name="Seto Y."/>
            <person name="Wang Y."/>
            <person name="Wakatake T."/>
            <person name="Sakakibara H."/>
            <person name="Demura T."/>
            <person name="Yamaguchi S."/>
            <person name="Yoneyama K."/>
            <person name="Manabe R.I."/>
            <person name="Nelson D.C."/>
            <person name="Schulman A.H."/>
            <person name="Timko M.P."/>
            <person name="dePamphilis C.W."/>
            <person name="Choi D."/>
            <person name="Shirasu K."/>
        </authorList>
    </citation>
    <scope>NUCLEOTIDE SEQUENCE [LARGE SCALE GENOMIC DNA]</scope>
    <source>
        <strain evidence="4">cv. UVA1</strain>
    </source>
</reference>
<sequence>MVVVLTFFTCAQPDLGFNLIAVIGGICTPSLISGASFIREENNNRLGSVSYQYRSVLHTTQNVPLSNITNENLGLSSFIDLNNDDVNDILLLSPDSIFKQPQVIDSHAEILNDRADAEVPLTTVKRNRGRPKKILGNTSAQTGLEKITGTSNTTISSEIFDHCADDQVTVTTLKRKRGRPKKIIGNTSTPTELEKITVTPTPYTNISSELLDDIADGQLPLTELKRKRGRPKKLQADHNQPTAEYKQPIAKNWENRTNACLEPTPTG</sequence>
<keyword evidence="2" id="KW-0812">Transmembrane</keyword>
<gene>
    <name evidence="3" type="ORF">STAS_17011</name>
</gene>